<reference evidence="5" key="1">
    <citation type="submission" date="2022-10" db="EMBL/GenBank/DDBJ databases">
        <title>Luteolibacter sp. GHJ8, whole genome shotgun sequencing project.</title>
        <authorList>
            <person name="Zhao G."/>
            <person name="Shen L."/>
        </authorList>
    </citation>
    <scope>NUCLEOTIDE SEQUENCE</scope>
    <source>
        <strain evidence="5">GHJ8</strain>
    </source>
</reference>
<keyword evidence="2" id="KW-0238">DNA-binding</keyword>
<dbReference type="CDD" id="cd06170">
    <property type="entry name" value="LuxR_C_like"/>
    <property type="match status" value="1"/>
</dbReference>
<dbReference type="PROSITE" id="PS00622">
    <property type="entry name" value="HTH_LUXR_1"/>
    <property type="match status" value="1"/>
</dbReference>
<dbReference type="InterPro" id="IPR036388">
    <property type="entry name" value="WH-like_DNA-bd_sf"/>
</dbReference>
<gene>
    <name evidence="5" type="ORF">OJ996_06445</name>
</gene>
<dbReference type="Pfam" id="PF00196">
    <property type="entry name" value="GerE"/>
    <property type="match status" value="1"/>
</dbReference>
<evidence type="ECO:0000313" key="6">
    <source>
        <dbReference type="Proteomes" id="UP001165653"/>
    </source>
</evidence>
<keyword evidence="6" id="KW-1185">Reference proteome</keyword>
<comment type="caution">
    <text evidence="5">The sequence shown here is derived from an EMBL/GenBank/DDBJ whole genome shotgun (WGS) entry which is preliminary data.</text>
</comment>
<evidence type="ECO:0000256" key="1">
    <source>
        <dbReference type="ARBA" id="ARBA00023015"/>
    </source>
</evidence>
<accession>A0ABT3G0L5</accession>
<name>A0ABT3G0L5_9BACT</name>
<evidence type="ECO:0000313" key="5">
    <source>
        <dbReference type="EMBL" id="MCW1913202.1"/>
    </source>
</evidence>
<keyword evidence="3" id="KW-0804">Transcription</keyword>
<sequence length="248" mass="27878">MERLHHSDYLRLLDFVAGLQEPVALEDFGAHLVRLTSELLPGATIAFDQIGADGLFYGFDHNVEISPEELARFVSRLQEVYQQNPIYGYITGGGSDRIVDIADLASRRQLHRTDFYHDIFRPYGIEHQVNVLLSRPGWISTLTINRDRPIPPRMKTLLALAVRHIQLAHSNACAMDKISRVVMPTSGELLTAREAEVFRWMVEGKRNGEIAIILGCSPRTVDKHVQNILRKTGTETRTAAVRSGLPAD</sequence>
<dbReference type="InterPro" id="IPR016032">
    <property type="entry name" value="Sig_transdc_resp-reg_C-effctor"/>
</dbReference>
<dbReference type="SUPFAM" id="SSF46894">
    <property type="entry name" value="C-terminal effector domain of the bipartite response regulators"/>
    <property type="match status" value="1"/>
</dbReference>
<dbReference type="RefSeq" id="WP_264512418.1">
    <property type="nucleotide sequence ID" value="NZ_JAPDDR010000003.1"/>
</dbReference>
<keyword evidence="1" id="KW-0805">Transcription regulation</keyword>
<proteinExistence type="predicted"/>
<evidence type="ECO:0000259" key="4">
    <source>
        <dbReference type="PROSITE" id="PS50043"/>
    </source>
</evidence>
<organism evidence="5 6">
    <name type="scientific">Luteolibacter rhizosphaerae</name>
    <dbReference type="NCBI Taxonomy" id="2989719"/>
    <lineage>
        <taxon>Bacteria</taxon>
        <taxon>Pseudomonadati</taxon>
        <taxon>Verrucomicrobiota</taxon>
        <taxon>Verrucomicrobiia</taxon>
        <taxon>Verrucomicrobiales</taxon>
        <taxon>Verrucomicrobiaceae</taxon>
        <taxon>Luteolibacter</taxon>
    </lineage>
</organism>
<dbReference type="Gene3D" id="1.10.10.10">
    <property type="entry name" value="Winged helix-like DNA-binding domain superfamily/Winged helix DNA-binding domain"/>
    <property type="match status" value="1"/>
</dbReference>
<dbReference type="Proteomes" id="UP001165653">
    <property type="component" value="Unassembled WGS sequence"/>
</dbReference>
<feature type="domain" description="HTH luxR-type" evidence="4">
    <location>
        <begin position="183"/>
        <end position="248"/>
    </location>
</feature>
<dbReference type="InterPro" id="IPR000792">
    <property type="entry name" value="Tscrpt_reg_LuxR_C"/>
</dbReference>
<dbReference type="SMART" id="SM00421">
    <property type="entry name" value="HTH_LUXR"/>
    <property type="match status" value="1"/>
</dbReference>
<dbReference type="EMBL" id="JAPDDR010000003">
    <property type="protein sequence ID" value="MCW1913202.1"/>
    <property type="molecule type" value="Genomic_DNA"/>
</dbReference>
<dbReference type="PANTHER" id="PTHR44688:SF16">
    <property type="entry name" value="DNA-BINDING TRANSCRIPTIONAL ACTIVATOR DEVR_DOSR"/>
    <property type="match status" value="1"/>
</dbReference>
<dbReference type="PANTHER" id="PTHR44688">
    <property type="entry name" value="DNA-BINDING TRANSCRIPTIONAL ACTIVATOR DEVR_DOSR"/>
    <property type="match status" value="1"/>
</dbReference>
<dbReference type="PRINTS" id="PR00038">
    <property type="entry name" value="HTHLUXR"/>
</dbReference>
<protein>
    <submittedName>
        <fullName evidence="5">Helix-turn-helix transcriptional regulator</fullName>
    </submittedName>
</protein>
<evidence type="ECO:0000256" key="3">
    <source>
        <dbReference type="ARBA" id="ARBA00023163"/>
    </source>
</evidence>
<evidence type="ECO:0000256" key="2">
    <source>
        <dbReference type="ARBA" id="ARBA00023125"/>
    </source>
</evidence>
<dbReference type="PROSITE" id="PS50043">
    <property type="entry name" value="HTH_LUXR_2"/>
    <property type="match status" value="1"/>
</dbReference>